<reference evidence="3 4" key="1">
    <citation type="journal article" date="2021" name="Sci. Rep.">
        <title>Chromosome anchoring in Senegalese sole (Solea senegalensis) reveals sex-associated markers and genome rearrangements in flatfish.</title>
        <authorList>
            <person name="Guerrero-Cozar I."/>
            <person name="Gomez-Garrido J."/>
            <person name="Berbel C."/>
            <person name="Martinez-Blanch J.F."/>
            <person name="Alioto T."/>
            <person name="Claros M.G."/>
            <person name="Gagnaire P.A."/>
            <person name="Manchado M."/>
        </authorList>
    </citation>
    <scope>NUCLEOTIDE SEQUENCE [LARGE SCALE GENOMIC DNA]</scope>
    <source>
        <strain evidence="3">Sse05_10M</strain>
    </source>
</reference>
<dbReference type="Proteomes" id="UP000693946">
    <property type="component" value="Linkage Group LG17"/>
</dbReference>
<sequence length="202" mass="23819">MNLFFEHVVLKRWKLSPYFNQDPHAMVDTHEDQPVLSPQTSPAPAEKDKAEDQSPETEVFLQIPELEFKRLLDEHQMKLHSEAQKNHQLTCELENLRKALARVNEEKDILVNELSEVKNLQQSTYLTVQQLEDTVSENREQLRERLVSQMGETSRLSNALAQAQKKTQEVMERMIYLENSVHELQRKPKKKKSVWRTFLQKD</sequence>
<protein>
    <submittedName>
        <fullName evidence="3">Uncharacterized protein</fullName>
    </submittedName>
</protein>
<evidence type="ECO:0000313" key="4">
    <source>
        <dbReference type="Proteomes" id="UP000693946"/>
    </source>
</evidence>
<comment type="caution">
    <text evidence="3">The sequence shown here is derived from an EMBL/GenBank/DDBJ whole genome shotgun (WGS) entry which is preliminary data.</text>
</comment>
<proteinExistence type="predicted"/>
<feature type="coiled-coil region" evidence="1">
    <location>
        <begin position="79"/>
        <end position="120"/>
    </location>
</feature>
<keyword evidence="4" id="KW-1185">Reference proteome</keyword>
<dbReference type="EMBL" id="JAGKHQ010000009">
    <property type="protein sequence ID" value="KAG7509608.1"/>
    <property type="molecule type" value="Genomic_DNA"/>
</dbReference>
<keyword evidence="1" id="KW-0175">Coiled coil</keyword>
<evidence type="ECO:0000313" key="3">
    <source>
        <dbReference type="EMBL" id="KAG7509608.1"/>
    </source>
</evidence>
<organism evidence="3 4">
    <name type="scientific">Solea senegalensis</name>
    <name type="common">Senegalese sole</name>
    <dbReference type="NCBI Taxonomy" id="28829"/>
    <lineage>
        <taxon>Eukaryota</taxon>
        <taxon>Metazoa</taxon>
        <taxon>Chordata</taxon>
        <taxon>Craniata</taxon>
        <taxon>Vertebrata</taxon>
        <taxon>Euteleostomi</taxon>
        <taxon>Actinopterygii</taxon>
        <taxon>Neopterygii</taxon>
        <taxon>Teleostei</taxon>
        <taxon>Neoteleostei</taxon>
        <taxon>Acanthomorphata</taxon>
        <taxon>Carangaria</taxon>
        <taxon>Pleuronectiformes</taxon>
        <taxon>Pleuronectoidei</taxon>
        <taxon>Soleidae</taxon>
        <taxon>Solea</taxon>
    </lineage>
</organism>
<name>A0AAV6RY62_SOLSE</name>
<dbReference type="AlphaFoldDB" id="A0AAV6RY62"/>
<feature type="region of interest" description="Disordered" evidence="2">
    <location>
        <begin position="30"/>
        <end position="56"/>
    </location>
</feature>
<gene>
    <name evidence="3" type="ORF">JOB18_049727</name>
</gene>
<evidence type="ECO:0000256" key="1">
    <source>
        <dbReference type="SAM" id="Coils"/>
    </source>
</evidence>
<evidence type="ECO:0000256" key="2">
    <source>
        <dbReference type="SAM" id="MobiDB-lite"/>
    </source>
</evidence>
<accession>A0AAV6RY62</accession>